<feature type="compositionally biased region" description="Basic and acidic residues" evidence="2">
    <location>
        <begin position="197"/>
        <end position="207"/>
    </location>
</feature>
<feature type="region of interest" description="Disordered" evidence="2">
    <location>
        <begin position="189"/>
        <end position="213"/>
    </location>
</feature>
<feature type="coiled-coil region" evidence="1">
    <location>
        <begin position="60"/>
        <end position="87"/>
    </location>
</feature>
<evidence type="ECO:0000313" key="4">
    <source>
        <dbReference type="Proteomes" id="UP000186551"/>
    </source>
</evidence>
<protein>
    <submittedName>
        <fullName evidence="3">Uncharacterized protein</fullName>
    </submittedName>
</protein>
<dbReference type="Proteomes" id="UP000186551">
    <property type="component" value="Unassembled WGS sequence"/>
</dbReference>
<name>A0A1Q5PGH6_9BACT</name>
<dbReference type="AlphaFoldDB" id="A0A1Q5PGH6"/>
<organism evidence="3 4">
    <name type="scientific">Pontibacter flavimaris</name>
    <dbReference type="NCBI Taxonomy" id="1797110"/>
    <lineage>
        <taxon>Bacteria</taxon>
        <taxon>Pseudomonadati</taxon>
        <taxon>Bacteroidota</taxon>
        <taxon>Cytophagia</taxon>
        <taxon>Cytophagales</taxon>
        <taxon>Hymenobacteraceae</taxon>
        <taxon>Pontibacter</taxon>
    </lineage>
</organism>
<accession>A0A1Q5PGH6</accession>
<keyword evidence="4" id="KW-1185">Reference proteome</keyword>
<comment type="caution">
    <text evidence="3">The sequence shown here is derived from an EMBL/GenBank/DDBJ whole genome shotgun (WGS) entry which is preliminary data.</text>
</comment>
<evidence type="ECO:0000256" key="1">
    <source>
        <dbReference type="SAM" id="Coils"/>
    </source>
</evidence>
<keyword evidence="1" id="KW-0175">Coiled coil</keyword>
<sequence length="213" mass="24503">MLCSCGGRDSESAAGEQELANYRNYVTRFEQDSLSDSELRALALAENSSTTWQTEKESLLQAHEGYRVQLEENLEHLTEQQRAEAGQLDQRFKNALETREHQFLDASHRYELRQDLLGLDIEDDDLSEVTAENIGPTYSRFVSGIKEHAAKYESRDWLLIAGWWSALNSRYRSVEGDVSEQVKKTVQQAQKQYQEVVPKEDTAKQQTEKPQQQ</sequence>
<evidence type="ECO:0000256" key="2">
    <source>
        <dbReference type="SAM" id="MobiDB-lite"/>
    </source>
</evidence>
<evidence type="ECO:0000313" key="3">
    <source>
        <dbReference type="EMBL" id="OKL41313.1"/>
    </source>
</evidence>
<proteinExistence type="predicted"/>
<gene>
    <name evidence="3" type="ORF">A3841_09600</name>
</gene>
<dbReference type="EMBL" id="LVWA01000003">
    <property type="protein sequence ID" value="OKL41313.1"/>
    <property type="molecule type" value="Genomic_DNA"/>
</dbReference>
<reference evidence="3 4" key="1">
    <citation type="submission" date="2016-03" db="EMBL/GenBank/DDBJ databases">
        <title>Genome sequence of Pontibacter sp. nov., of the family cytophagaceae, isolated from marine sediment of the Yellow Sea, China.</title>
        <authorList>
            <person name="Zhang G."/>
            <person name="Zhang R."/>
        </authorList>
    </citation>
    <scope>NUCLEOTIDE SEQUENCE [LARGE SCALE GENOMIC DNA]</scope>
    <source>
        <strain evidence="3 4">S10-8</strain>
    </source>
</reference>